<comment type="caution">
    <text evidence="1">The sequence shown here is derived from an EMBL/GenBank/DDBJ whole genome shotgun (WGS) entry which is preliminary data.</text>
</comment>
<dbReference type="Proteomes" id="UP001152531">
    <property type="component" value="Unassembled WGS sequence"/>
</dbReference>
<dbReference type="EMBL" id="CALSDN010000001">
    <property type="protein sequence ID" value="CAH6718616.1"/>
    <property type="molecule type" value="Genomic_DNA"/>
</dbReference>
<accession>A0ACA9Y2P3</accession>
<keyword evidence="2" id="KW-1185">Reference proteome</keyword>
<reference evidence="1" key="1">
    <citation type="submission" date="2022-06" db="EMBL/GenBank/DDBJ databases">
        <authorList>
            <person name="Legras J.-L."/>
            <person name="Devillers H."/>
            <person name="Grondin C."/>
        </authorList>
    </citation>
    <scope>NUCLEOTIDE SEQUENCE</scope>
    <source>
        <strain evidence="1">CLIB 1444</strain>
    </source>
</reference>
<name>A0ACA9Y2P3_9ASCO</name>
<proteinExistence type="predicted"/>
<evidence type="ECO:0000313" key="1">
    <source>
        <dbReference type="EMBL" id="CAH6718616.1"/>
    </source>
</evidence>
<protein>
    <submittedName>
        <fullName evidence="1">Helicase Sen1p</fullName>
    </submittedName>
</protein>
<organism evidence="1 2">
    <name type="scientific">[Candida] jaroonii</name>
    <dbReference type="NCBI Taxonomy" id="467808"/>
    <lineage>
        <taxon>Eukaryota</taxon>
        <taxon>Fungi</taxon>
        <taxon>Dikarya</taxon>
        <taxon>Ascomycota</taxon>
        <taxon>Saccharomycotina</taxon>
        <taxon>Pichiomycetes</taxon>
        <taxon>Debaryomycetaceae</taxon>
        <taxon>Yamadazyma</taxon>
    </lineage>
</organism>
<sequence length="1883" mass="213171">MDPLNPKLSHKPPNFDEIVSYIEKAHKENTNQPAQVAAFNRCADFLKSNPHSHWFCDPYIYPIASHVLFLFSMNDTKTGLFVKDQIAASISRCPDCVSGFVKGKSQLYHTFVVNRNIPIPQVNQVLKILTNWQIKIIKDELLSSTTTGINNVVENYLYMCLYDAEILKEDVEIMNAFKLLIVQSKINQEFNGFCGSFIYFLFSDDKVLRDWTVRKLQHVQVIKDTNPMTDEFSNHSYKIQNPNTYDEKAASLFWQNCCLLIKCFKKQFLEVFNLPGDLEPRSKLDGVLYFRLLTVLRNHIFAQVSLPLPHLLEFLSHLTIEYELDLWTKWDFRGELPEKFIVSILGNSSFSRFIQSPNHVNCMITWTYPFWKSLSGIYSIRAGTRITRFYLAFNGTINNLQSLDPVFRILNESFNISSLRSSTPDKLDIEIGKLKDFRPILDDHSDVLIKCLDTFEGENKLLIADIISSALSFDISILFSNSIHLERGRNPKTFDSYPLLWKRLTGSDSKLPVPRFFSSFQDVCMIDKFEDRKSNEQLGLSVAIKAHKANVDVIVDSLNTLFNKFGELNPNHLMGIFENSQAMMGFWSCLFSAGNSQDTLLVLYQAFDVEGRLEGITKLLENYFIKSMEAIISGIKKLLVLEAFEPCPKTVRVLMDVINGLADPTEGLLRRNPGIAKDEVAQNLLIEFWSVTWKFSTMIYIKTIQWANQYSADLLIEFTRDNLDLSHLLLDSYSLMVDIVKTENVDKKFIQEVLNVFTSAMVWFKLQDASLSRSCVELIFQGLDLAVAHQLEISTDLIANMVKYGLSVRKFKTRLTEEQRTSIIAKAKEINIRVLEKVLLEVVPPANKSVSRSATPDIIEVSEGDAKQPRITNFGSNSKIPTPINPPKPTKLSNLELARLNLLNQNLPKKSAPAPARPAGFNKKEVSVGRSLNLQKKKAHDSDDSEPEGETDNSDIFVKSTKSKVTEIGIDGKPLIRTKRVKSAEEIEREENLKLRMRLNVDLNGLYRQILKWNYADSQFPGVSSEVGNLKDTYENISDYTRATEPLLLLECWSQIQSAKDRGQETPFELYVGSRVSNDGFFELYCSMSKKKVSDIKLIETDLVVITFAEMAPSGPELATYMKHPKTITWLAKVTSIKSANPETSDVTLRINPVGDMLNKLGPGVQLCAMKVMQMVTVEREYSSLKGLQYYDLCKDILASKPAEPVKIPQEKLNSAMKTYNVNSSQAQAILGTQDATGFSLIQGPPGTGKTKTILGILGYNLREEKADASEIKIVGEAVKRENKILICAPSNAAVDELVLRIRGGILNSSGELVTPKVVRLGRSDAVNSAVKDCTLEELVDKHLSAPTENNLPAIRQKKNEITDERKKLFDKKETIEDEKELAEIDYKIRLLSKERNHLLNQIEEQKEQNSKAYRSRDIERRQLQAKILNEAQIICATLSGSAHDILANTFIKFNKVIIDEACQCVELSSIIPLRYGCTQCIMVGDPNQLPPTVISQKAADLQYDQSLFVRIQKKHPDSVYLLDVQYRMHPEISLFPSREFYKSRLKNGDNTLASNTRSWHQNQLLSPYRFFNTVGAHKQNERTKSLFNTSEANIALELVENLISLMPDRDYKGKIGIISPYKEQINVLKRIFRGKLDPYVERLIDFNTVDGFQGQEKDIIIMSCVRANDAGGVGFLSDVRRMNVALTRAKSTLWVLGNATSLCRNHTWKDLIEDARSRGLVSDAKSGFLRSEYFIPPPIEPKNKTKDDRKKSDKIEDLGSEPQTNGTNSNKHTKESSPLKSDDRQNSKKRPSGEVTKEFKRQKNSPPVPTKSGIFSPESNRVIPKKPKPTIYKLPKKPEASTVESSSSEPSESKTDIAPSKSGSLPPRPKKSSLFIPRKRRP</sequence>
<keyword evidence="1" id="KW-0347">Helicase</keyword>
<keyword evidence="1" id="KW-0378">Hydrolase</keyword>
<keyword evidence="1" id="KW-0067">ATP-binding</keyword>
<gene>
    <name evidence="1" type="ORF">CLIB1444_01S10726</name>
</gene>
<keyword evidence="1" id="KW-0547">Nucleotide-binding</keyword>
<evidence type="ECO:0000313" key="2">
    <source>
        <dbReference type="Proteomes" id="UP001152531"/>
    </source>
</evidence>